<keyword evidence="2" id="KW-1003">Cell membrane</keyword>
<dbReference type="Proteomes" id="UP000466307">
    <property type="component" value="Unassembled WGS sequence"/>
</dbReference>
<evidence type="ECO:0000313" key="8">
    <source>
        <dbReference type="Proteomes" id="UP000466307"/>
    </source>
</evidence>
<comment type="caution">
    <text evidence="7">The sequence shown here is derived from an EMBL/GenBank/DDBJ whole genome shotgun (WGS) entry which is preliminary data.</text>
</comment>
<feature type="transmembrane region" description="Helical" evidence="6">
    <location>
        <begin position="66"/>
        <end position="91"/>
    </location>
</feature>
<evidence type="ECO:0000256" key="1">
    <source>
        <dbReference type="ARBA" id="ARBA00004651"/>
    </source>
</evidence>
<reference evidence="7 8" key="1">
    <citation type="submission" date="2020-01" db="EMBL/GenBank/DDBJ databases">
        <title>Investigation of new actinobacteria for the biodesulphurisation of diesel fuel.</title>
        <authorList>
            <person name="Athi Narayanan S.M."/>
        </authorList>
    </citation>
    <scope>NUCLEOTIDE SEQUENCE [LARGE SCALE GENOMIC DNA]</scope>
    <source>
        <strain evidence="7 8">213E</strain>
    </source>
</reference>
<dbReference type="AlphaFoldDB" id="A0A7K3LLC7"/>
<dbReference type="PANTHER" id="PTHR30086:SF14">
    <property type="entry name" value="HOMOSERINE_HOMOSERINE LACTONE EFFLUX PROTEIN"/>
    <property type="match status" value="1"/>
</dbReference>
<dbReference type="GO" id="GO:0005886">
    <property type="term" value="C:plasma membrane"/>
    <property type="evidence" value="ECO:0007669"/>
    <property type="project" value="UniProtKB-SubCell"/>
</dbReference>
<accession>A0A7K3LLC7</accession>
<gene>
    <name evidence="7" type="ORF">GYA93_05450</name>
</gene>
<name>A0A7K3LLC7_9ACTN</name>
<evidence type="ECO:0000256" key="4">
    <source>
        <dbReference type="ARBA" id="ARBA00022989"/>
    </source>
</evidence>
<dbReference type="GO" id="GO:0042970">
    <property type="term" value="F:homoserine transmembrane transporter activity"/>
    <property type="evidence" value="ECO:0007669"/>
    <property type="project" value="TreeGrafter"/>
</dbReference>
<keyword evidence="8" id="KW-1185">Reference proteome</keyword>
<organism evidence="7 8">
    <name type="scientific">Gordonia desulfuricans</name>
    <dbReference type="NCBI Taxonomy" id="89051"/>
    <lineage>
        <taxon>Bacteria</taxon>
        <taxon>Bacillati</taxon>
        <taxon>Actinomycetota</taxon>
        <taxon>Actinomycetes</taxon>
        <taxon>Mycobacteriales</taxon>
        <taxon>Gordoniaceae</taxon>
        <taxon>Gordonia</taxon>
    </lineage>
</organism>
<dbReference type="EMBL" id="JAADZU010000011">
    <property type="protein sequence ID" value="NDK89028.1"/>
    <property type="molecule type" value="Genomic_DNA"/>
</dbReference>
<dbReference type="Pfam" id="PF01810">
    <property type="entry name" value="LysE"/>
    <property type="match status" value="1"/>
</dbReference>
<keyword evidence="4 6" id="KW-1133">Transmembrane helix</keyword>
<proteinExistence type="predicted"/>
<evidence type="ECO:0000256" key="2">
    <source>
        <dbReference type="ARBA" id="ARBA00022475"/>
    </source>
</evidence>
<feature type="transmembrane region" description="Helical" evidence="6">
    <location>
        <begin position="177"/>
        <end position="202"/>
    </location>
</feature>
<keyword evidence="3 6" id="KW-0812">Transmembrane</keyword>
<dbReference type="InterPro" id="IPR001123">
    <property type="entry name" value="LeuE-type"/>
</dbReference>
<feature type="transmembrane region" description="Helical" evidence="6">
    <location>
        <begin position="32"/>
        <end position="54"/>
    </location>
</feature>
<keyword evidence="5 6" id="KW-0472">Membrane</keyword>
<evidence type="ECO:0000313" key="7">
    <source>
        <dbReference type="EMBL" id="NDK89028.1"/>
    </source>
</evidence>
<protein>
    <submittedName>
        <fullName evidence="7">LysE family transporter</fullName>
    </submittedName>
</protein>
<sequence>MVTRHVPIQARVACVGSLSARHYADRVSLSSWSALLAACLLISFTPGAGAIYTMSNAINVGHRRTIWGVLGLQAALIIQLAIVAAGLGVVVAGSPTAFAVIRYLGAAYLVYLGIRQILRTPVAATDTVVGDTPQSAGSLFVRGVGVNLLNPKAIVFFLAFIPGFVKPEHGFVTQYAMIGATIVAVDVAVMWLFFAVVGRGFARLTGTVTGQRRLNRIFGALFIGVGILLAVV</sequence>
<comment type="subcellular location">
    <subcellularLocation>
        <location evidence="1">Cell membrane</location>
        <topology evidence="1">Multi-pass membrane protein</topology>
    </subcellularLocation>
</comment>
<feature type="transmembrane region" description="Helical" evidence="6">
    <location>
        <begin position="144"/>
        <end position="165"/>
    </location>
</feature>
<feature type="transmembrane region" description="Helical" evidence="6">
    <location>
        <begin position="214"/>
        <end position="231"/>
    </location>
</feature>
<dbReference type="PIRSF" id="PIRSF006324">
    <property type="entry name" value="LeuE"/>
    <property type="match status" value="1"/>
</dbReference>
<evidence type="ECO:0000256" key="5">
    <source>
        <dbReference type="ARBA" id="ARBA00023136"/>
    </source>
</evidence>
<evidence type="ECO:0000256" key="6">
    <source>
        <dbReference type="SAM" id="Phobius"/>
    </source>
</evidence>
<feature type="transmembrane region" description="Helical" evidence="6">
    <location>
        <begin position="97"/>
        <end position="114"/>
    </location>
</feature>
<evidence type="ECO:0000256" key="3">
    <source>
        <dbReference type="ARBA" id="ARBA00022692"/>
    </source>
</evidence>
<dbReference type="PANTHER" id="PTHR30086">
    <property type="entry name" value="ARGININE EXPORTER PROTEIN ARGO"/>
    <property type="match status" value="1"/>
</dbReference>